<evidence type="ECO:0000313" key="2">
    <source>
        <dbReference type="Proteomes" id="UP000254808"/>
    </source>
</evidence>
<evidence type="ECO:0000313" key="1">
    <source>
        <dbReference type="EMBL" id="AXI99681.1"/>
    </source>
</evidence>
<protein>
    <submittedName>
        <fullName evidence="1">Uncharacterized protein</fullName>
    </submittedName>
</protein>
<organism evidence="1 2">
    <name type="scientific">Cyclonatronum proteinivorum</name>
    <dbReference type="NCBI Taxonomy" id="1457365"/>
    <lineage>
        <taxon>Bacteria</taxon>
        <taxon>Pseudomonadati</taxon>
        <taxon>Balneolota</taxon>
        <taxon>Balneolia</taxon>
        <taxon>Balneolales</taxon>
        <taxon>Cyclonatronaceae</taxon>
        <taxon>Cyclonatronum</taxon>
    </lineage>
</organism>
<keyword evidence="2" id="KW-1185">Reference proteome</keyword>
<reference evidence="1 2" key="1">
    <citation type="submission" date="2018-03" db="EMBL/GenBank/DDBJ databases">
        <title>Phenotypic and genomic properties of Cyclonatronum proteinivorum gen. nov., sp. nov., a haloalkaliphilic bacteroidete from soda lakes possessing Na+-translocating rhodopsin.</title>
        <authorList>
            <person name="Toshchakov S.V."/>
            <person name="Korzhenkov A."/>
            <person name="Samarov N.I."/>
            <person name="Kublanov I.V."/>
            <person name="Muntyan M.S."/>
            <person name="Sorokin D.Y."/>
        </authorList>
    </citation>
    <scope>NUCLEOTIDE SEQUENCE [LARGE SCALE GENOMIC DNA]</scope>
    <source>
        <strain evidence="1 2">Omega</strain>
    </source>
</reference>
<proteinExistence type="predicted"/>
<gene>
    <name evidence="1" type="ORF">CYPRO_0394</name>
</gene>
<dbReference type="AlphaFoldDB" id="A0A345UGT0"/>
<dbReference type="Proteomes" id="UP000254808">
    <property type="component" value="Chromosome"/>
</dbReference>
<accession>A0A345UGT0</accession>
<dbReference type="KEGG" id="cprv:CYPRO_0394"/>
<sequence>MLLALRFIGIALFVLAGLLAQTQEGTAQFLQSDPERLVFDPRVAQGEGFPAEAVSDQSGLRFSFGADLFSRYQSEIHGINMVSMVYAFPSGIYVGNSVYSSAFGTGGGFFVGGIETGFRLPVSRRTGIQLGAFIGGGGGANQVGGDGLMLRSHASFAVQLFPGWWFTPGVSYTSVSGSEISTAALHLGLTRNLNLAISDGFTPRDRQDDRAFRVTSFKPVYRLYLTGSSEKRDPAGRPLDNMHTIGAEITFSNTDWYEIFIQTHGVVAGDAEGYADWFAGYRLLWNLSPFRLFASLGTGSAGGGAVNSGGGQVYLLGAGLSLPAWRGTGLELEAMAVRSFNGDFTTVAPGLRIVRYLSGAFDHRAEKETYRWAVNTGMVMHIPNSTYRQFGDRRGPLVFMIESALDLMISRNFYITGRGYTSFIGDAGGYQIGLLGPGFVHTLPNKWQVKAEVYIGAGGGARVDTQGGLLTGMRAELGVPVWRSLHLTAGAGTLTPVLGRGMNPITLHTGLSVPFRTYH</sequence>
<dbReference type="EMBL" id="CP027806">
    <property type="protein sequence ID" value="AXI99681.1"/>
    <property type="molecule type" value="Genomic_DNA"/>
</dbReference>
<name>A0A345UGT0_9BACT</name>